<feature type="compositionally biased region" description="Basic and acidic residues" evidence="1">
    <location>
        <begin position="47"/>
        <end position="71"/>
    </location>
</feature>
<organism evidence="2 3">
    <name type="scientific">Gigaspora margarita</name>
    <dbReference type="NCBI Taxonomy" id="4874"/>
    <lineage>
        <taxon>Eukaryota</taxon>
        <taxon>Fungi</taxon>
        <taxon>Fungi incertae sedis</taxon>
        <taxon>Mucoromycota</taxon>
        <taxon>Glomeromycotina</taxon>
        <taxon>Glomeromycetes</taxon>
        <taxon>Diversisporales</taxon>
        <taxon>Gigasporaceae</taxon>
        <taxon>Gigaspora</taxon>
    </lineage>
</organism>
<evidence type="ECO:0000256" key="1">
    <source>
        <dbReference type="SAM" id="MobiDB-lite"/>
    </source>
</evidence>
<dbReference type="EMBL" id="CAJVQB010020766">
    <property type="protein sequence ID" value="CAG8795339.1"/>
    <property type="molecule type" value="Genomic_DNA"/>
</dbReference>
<comment type="caution">
    <text evidence="2">The sequence shown here is derived from an EMBL/GenBank/DDBJ whole genome shotgun (WGS) entry which is preliminary data.</text>
</comment>
<sequence length="71" mass="8181">MNVHPIRYKIDMPLNLSVTFINQSAHVSEEQHKSGRLKSHCSPELAEQQKLKEGTAVEHLKEQHSSLELHR</sequence>
<feature type="region of interest" description="Disordered" evidence="1">
    <location>
        <begin position="31"/>
        <end position="71"/>
    </location>
</feature>
<evidence type="ECO:0000313" key="2">
    <source>
        <dbReference type="EMBL" id="CAG8795339.1"/>
    </source>
</evidence>
<keyword evidence="3" id="KW-1185">Reference proteome</keyword>
<name>A0ABN7VRV7_GIGMA</name>
<accession>A0ABN7VRV7</accession>
<reference evidence="2 3" key="1">
    <citation type="submission" date="2021-06" db="EMBL/GenBank/DDBJ databases">
        <authorList>
            <person name="Kallberg Y."/>
            <person name="Tangrot J."/>
            <person name="Rosling A."/>
        </authorList>
    </citation>
    <scope>NUCLEOTIDE SEQUENCE [LARGE SCALE GENOMIC DNA]</scope>
    <source>
        <strain evidence="2 3">120-4 pot B 10/14</strain>
    </source>
</reference>
<protein>
    <submittedName>
        <fullName evidence="2">10775_t:CDS:1</fullName>
    </submittedName>
</protein>
<proteinExistence type="predicted"/>
<gene>
    <name evidence="2" type="ORF">GMARGA_LOCUS21966</name>
</gene>
<dbReference type="Proteomes" id="UP000789901">
    <property type="component" value="Unassembled WGS sequence"/>
</dbReference>
<evidence type="ECO:0000313" key="3">
    <source>
        <dbReference type="Proteomes" id="UP000789901"/>
    </source>
</evidence>